<name>A0A3A5KQ55_9HYPH</name>
<dbReference type="EMBL" id="QZWZ01000017">
    <property type="protein sequence ID" value="RJT35268.1"/>
    <property type="molecule type" value="Genomic_DNA"/>
</dbReference>
<sequence length="114" mass="12633">MNRAWCFSATLAMLSCWNGAGAHDIESGWTYPPACCRGDQERGDCQEIPNTSVSTGPDGFRVLLNPGDHHLVTRQHFFRIPYGDTIPSGDSHFHICLHPTEDHANCFFAPPDGF</sequence>
<feature type="signal peptide" evidence="1">
    <location>
        <begin position="1"/>
        <end position="22"/>
    </location>
</feature>
<dbReference type="RefSeq" id="WP_120016365.1">
    <property type="nucleotide sequence ID" value="NZ_QZWZ01000017.1"/>
</dbReference>
<feature type="chain" id="PRO_5017265701" description="DUF2946 domain-containing protein" evidence="1">
    <location>
        <begin position="23"/>
        <end position="114"/>
    </location>
</feature>
<keyword evidence="3" id="KW-1185">Reference proteome</keyword>
<gene>
    <name evidence="2" type="ORF">D3227_21840</name>
</gene>
<evidence type="ECO:0000313" key="3">
    <source>
        <dbReference type="Proteomes" id="UP000272706"/>
    </source>
</evidence>
<organism evidence="2 3">
    <name type="scientific">Mesorhizobium waimense</name>
    <dbReference type="NCBI Taxonomy" id="1300307"/>
    <lineage>
        <taxon>Bacteria</taxon>
        <taxon>Pseudomonadati</taxon>
        <taxon>Pseudomonadota</taxon>
        <taxon>Alphaproteobacteria</taxon>
        <taxon>Hyphomicrobiales</taxon>
        <taxon>Phyllobacteriaceae</taxon>
        <taxon>Mesorhizobium</taxon>
    </lineage>
</organism>
<dbReference type="PROSITE" id="PS51257">
    <property type="entry name" value="PROKAR_LIPOPROTEIN"/>
    <property type="match status" value="1"/>
</dbReference>
<reference evidence="2 3" key="1">
    <citation type="submission" date="2018-09" db="EMBL/GenBank/DDBJ databases">
        <title>Mesorhizobium carmichaelinearum sp. nov. isolated from Carmichaelinea spp. root nodules in New Zealand.</title>
        <authorList>
            <person name="De Meyer S.E."/>
        </authorList>
    </citation>
    <scope>NUCLEOTIDE SEQUENCE [LARGE SCALE GENOMIC DNA]</scope>
    <source>
        <strain evidence="2 3">ICMP19557</strain>
    </source>
</reference>
<dbReference type="Proteomes" id="UP000272706">
    <property type="component" value="Unassembled WGS sequence"/>
</dbReference>
<evidence type="ECO:0000256" key="1">
    <source>
        <dbReference type="SAM" id="SignalP"/>
    </source>
</evidence>
<accession>A0A3A5KQ55</accession>
<dbReference type="OrthoDB" id="7871245at2"/>
<proteinExistence type="predicted"/>
<protein>
    <recommendedName>
        <fullName evidence="4">DUF2946 domain-containing protein</fullName>
    </recommendedName>
</protein>
<evidence type="ECO:0000313" key="2">
    <source>
        <dbReference type="EMBL" id="RJT35268.1"/>
    </source>
</evidence>
<evidence type="ECO:0008006" key="4">
    <source>
        <dbReference type="Google" id="ProtNLM"/>
    </source>
</evidence>
<dbReference type="AlphaFoldDB" id="A0A3A5KQ55"/>
<keyword evidence="1" id="KW-0732">Signal</keyword>
<comment type="caution">
    <text evidence="2">The sequence shown here is derived from an EMBL/GenBank/DDBJ whole genome shotgun (WGS) entry which is preliminary data.</text>
</comment>